<dbReference type="EMBL" id="JAHQIW010005056">
    <property type="protein sequence ID" value="KAJ1364756.1"/>
    <property type="molecule type" value="Genomic_DNA"/>
</dbReference>
<dbReference type="AlphaFoldDB" id="A0AAD5NAC8"/>
<gene>
    <name evidence="1" type="ORF">KIN20_024911</name>
</gene>
<comment type="caution">
    <text evidence="1">The sequence shown here is derived from an EMBL/GenBank/DDBJ whole genome shotgun (WGS) entry which is preliminary data.</text>
</comment>
<reference evidence="1" key="1">
    <citation type="submission" date="2021-06" db="EMBL/GenBank/DDBJ databases">
        <title>Parelaphostrongylus tenuis whole genome reference sequence.</title>
        <authorList>
            <person name="Garwood T.J."/>
            <person name="Larsen P.A."/>
            <person name="Fountain-Jones N.M."/>
            <person name="Garbe J.R."/>
            <person name="Macchietto M.G."/>
            <person name="Kania S.A."/>
            <person name="Gerhold R.W."/>
            <person name="Richards J.E."/>
            <person name="Wolf T.M."/>
        </authorList>
    </citation>
    <scope>NUCLEOTIDE SEQUENCE</scope>
    <source>
        <strain evidence="1">MNPRO001-30</strain>
        <tissue evidence="1">Meninges</tissue>
    </source>
</reference>
<keyword evidence="2" id="KW-1185">Reference proteome</keyword>
<sequence>MKRGYSSIFSVFTASAKSINEQFNRNCLSAFLTGCKVFIVWPAIKKTIPTNAPTTKVGCAYAVCDGDENPDDPRIELTSYYAEP</sequence>
<evidence type="ECO:0000313" key="1">
    <source>
        <dbReference type="EMBL" id="KAJ1364756.1"/>
    </source>
</evidence>
<evidence type="ECO:0000313" key="2">
    <source>
        <dbReference type="Proteomes" id="UP001196413"/>
    </source>
</evidence>
<accession>A0AAD5NAC8</accession>
<name>A0AAD5NAC8_PARTN</name>
<dbReference type="Proteomes" id="UP001196413">
    <property type="component" value="Unassembled WGS sequence"/>
</dbReference>
<protein>
    <submittedName>
        <fullName evidence="1">Uncharacterized protein</fullName>
    </submittedName>
</protein>
<organism evidence="1 2">
    <name type="scientific">Parelaphostrongylus tenuis</name>
    <name type="common">Meningeal worm</name>
    <dbReference type="NCBI Taxonomy" id="148309"/>
    <lineage>
        <taxon>Eukaryota</taxon>
        <taxon>Metazoa</taxon>
        <taxon>Ecdysozoa</taxon>
        <taxon>Nematoda</taxon>
        <taxon>Chromadorea</taxon>
        <taxon>Rhabditida</taxon>
        <taxon>Rhabditina</taxon>
        <taxon>Rhabditomorpha</taxon>
        <taxon>Strongyloidea</taxon>
        <taxon>Metastrongylidae</taxon>
        <taxon>Parelaphostrongylus</taxon>
    </lineage>
</organism>
<proteinExistence type="predicted"/>